<evidence type="ECO:0000313" key="3">
    <source>
        <dbReference type="EMBL" id="ARS36968.1"/>
    </source>
</evidence>
<accession>A0A1X9YVQ8</accession>
<evidence type="ECO:0000256" key="1">
    <source>
        <dbReference type="SAM" id="MobiDB-lite"/>
    </source>
</evidence>
<evidence type="ECO:0000256" key="2">
    <source>
        <dbReference type="SAM" id="SignalP"/>
    </source>
</evidence>
<keyword evidence="2" id="KW-0732">Signal</keyword>
<sequence length="108" mass="11372">MAAIVLLCLFVMPVAQASNSNTTPANATVAQQSAEQQNEDKATKAKPKTAIKPREKSVLDTDVLESPVAYFRDAFSSEEDGTGSTAPKSGVVMITLKALIATLLSTVM</sequence>
<organism evidence="3 4">
    <name type="scientific">Pontibacter actiniarum</name>
    <dbReference type="NCBI Taxonomy" id="323450"/>
    <lineage>
        <taxon>Bacteria</taxon>
        <taxon>Pseudomonadati</taxon>
        <taxon>Bacteroidota</taxon>
        <taxon>Cytophagia</taxon>
        <taxon>Cytophagales</taxon>
        <taxon>Hymenobacteraceae</taxon>
        <taxon>Pontibacter</taxon>
    </lineage>
</organism>
<protein>
    <submittedName>
        <fullName evidence="3">Uncharacterized protein</fullName>
    </submittedName>
</protein>
<name>A0A1X9YVQ8_9BACT</name>
<reference evidence="4" key="1">
    <citation type="submission" date="2017-05" db="EMBL/GenBank/DDBJ databases">
        <authorList>
            <person name="Ray J."/>
            <person name="Price M."/>
            <person name="Deutschbauer A."/>
        </authorList>
    </citation>
    <scope>NUCLEOTIDE SEQUENCE [LARGE SCALE GENOMIC DNA]</scope>
    <source>
        <strain evidence="4">DSM 19842</strain>
    </source>
</reference>
<dbReference type="OrthoDB" id="853783at2"/>
<feature type="chain" id="PRO_5011001834" evidence="2">
    <location>
        <begin position="18"/>
        <end position="108"/>
    </location>
</feature>
<feature type="signal peptide" evidence="2">
    <location>
        <begin position="1"/>
        <end position="17"/>
    </location>
</feature>
<dbReference type="KEGG" id="pact:CA264_16895"/>
<feature type="region of interest" description="Disordered" evidence="1">
    <location>
        <begin position="19"/>
        <end position="57"/>
    </location>
</feature>
<dbReference type="STRING" id="709015.GCA_000472485_03412"/>
<evidence type="ECO:0000313" key="4">
    <source>
        <dbReference type="Proteomes" id="UP000266292"/>
    </source>
</evidence>
<dbReference type="AlphaFoldDB" id="A0A1X9YVQ8"/>
<feature type="compositionally biased region" description="Polar residues" evidence="1">
    <location>
        <begin position="19"/>
        <end position="36"/>
    </location>
</feature>
<keyword evidence="4" id="KW-1185">Reference proteome</keyword>
<dbReference type="Proteomes" id="UP000266292">
    <property type="component" value="Chromosome"/>
</dbReference>
<dbReference type="EMBL" id="CP021235">
    <property type="protein sequence ID" value="ARS36968.1"/>
    <property type="molecule type" value="Genomic_DNA"/>
</dbReference>
<gene>
    <name evidence="3" type="ORF">CA264_16895</name>
</gene>
<proteinExistence type="predicted"/>